<dbReference type="InterPro" id="IPR022313">
    <property type="entry name" value="Phe/His_NH3-lyase_AS"/>
</dbReference>
<dbReference type="PROSITE" id="PS00488">
    <property type="entry name" value="PAL_HISTIDASE"/>
    <property type="match status" value="1"/>
</dbReference>
<evidence type="ECO:0000313" key="4">
    <source>
        <dbReference type="Proteomes" id="UP001251528"/>
    </source>
</evidence>
<dbReference type="Gene3D" id="1.10.275.10">
    <property type="entry name" value="Fumarase/aspartase (N-terminal domain)"/>
    <property type="match status" value="1"/>
</dbReference>
<evidence type="ECO:0000313" key="3">
    <source>
        <dbReference type="EMBL" id="KAK2593008.1"/>
    </source>
</evidence>
<keyword evidence="2" id="KW-0456">Lyase</keyword>
<dbReference type="InterPro" id="IPR008948">
    <property type="entry name" value="L-Aspartase-like"/>
</dbReference>
<keyword evidence="4" id="KW-1185">Reference proteome</keyword>
<evidence type="ECO:0000256" key="1">
    <source>
        <dbReference type="ARBA" id="ARBA00007238"/>
    </source>
</evidence>
<dbReference type="SUPFAM" id="SSF48557">
    <property type="entry name" value="L-aspartase-like"/>
    <property type="match status" value="1"/>
</dbReference>
<dbReference type="InterPro" id="IPR024083">
    <property type="entry name" value="Fumarase/histidase_N"/>
</dbReference>
<evidence type="ECO:0008006" key="5">
    <source>
        <dbReference type="Google" id="ProtNLM"/>
    </source>
</evidence>
<proteinExistence type="inferred from homology"/>
<comment type="similarity">
    <text evidence="1 2">Belongs to the PAL/histidase family.</text>
</comment>
<dbReference type="GO" id="GO:0016841">
    <property type="term" value="F:ammonia-lyase activity"/>
    <property type="evidence" value="ECO:0007669"/>
    <property type="project" value="InterPro"/>
</dbReference>
<dbReference type="InterPro" id="IPR001106">
    <property type="entry name" value="Aromatic_Lyase"/>
</dbReference>
<name>A0AAJ0FVS1_9HYPO</name>
<reference evidence="3" key="1">
    <citation type="submission" date="2023-06" db="EMBL/GenBank/DDBJ databases">
        <title>Conoideocrella luteorostrata (Hypocreales: Clavicipitaceae), a potential biocontrol fungus for elongate hemlock scale in United States Christmas tree production areas.</title>
        <authorList>
            <person name="Barrett H."/>
            <person name="Lovett B."/>
            <person name="Macias A.M."/>
            <person name="Stajich J.E."/>
            <person name="Kasson M.T."/>
        </authorList>
    </citation>
    <scope>NUCLEOTIDE SEQUENCE</scope>
    <source>
        <strain evidence="3">ARSEF 14590</strain>
    </source>
</reference>
<dbReference type="InterPro" id="IPR005922">
    <property type="entry name" value="Phe_NH3-lyase"/>
</dbReference>
<sequence>MDQPCATFSQLVLAQQKRLVSSGGKVCVNGKTLTVSDVVAVSRSLLNVAVADDAVKPIRECCDVLTNKIAKGEVIYGVNTGFGGSADQRTDDTDVIQQHLFTLLTSGITSTKGTEPGATCMPEAWVRAAMVVRLNSLAAGASGVRVQITDRLCKLLNHDIVPLVPLLGSISASGDLIPLAYIGGVLQGKKNISAFVGPREPKGQRKTLRADAALEQAGLPLLGVHAKEGLAIVNGTAVSASVAALAAYECTNLAVLSMVLTAMSVEALCGTDESFDPFIAKMRPHPGQIDSSRNIFRFLAGSQMVNSNEYLASGTLRQDRYSVRTASQWIGPVLEDFQLAYNQITIELNSVTDNPLIDSKAERILHGGNFQARAITSAVEKLRSGLQSLGRMLFSQCTEMINPDTNRGLPPNLTADDAATSFLFKGTDIMVAGLTSELGFLANPVGSHVQTAEMGNQGINSLALISARYTLKAVEVLSQLAAAHLVAVCQAIDLRVRSKSTDLKDTSPDASPLLGMAAKKVYRFMRDDLKVPFITEALVSGNTGGVSGEVSPSVGQYNTVVYEAIRSGRLYDVVMDCVEEAQGVNQKLRSRL</sequence>
<dbReference type="Gene3D" id="1.20.200.10">
    <property type="entry name" value="Fumarase/aspartase (Central domain)"/>
    <property type="match status" value="1"/>
</dbReference>
<dbReference type="NCBIfam" id="TIGR01226">
    <property type="entry name" value="phe_am_lyase"/>
    <property type="match status" value="1"/>
</dbReference>
<dbReference type="Pfam" id="PF00221">
    <property type="entry name" value="Lyase_aromatic"/>
    <property type="match status" value="1"/>
</dbReference>
<dbReference type="GO" id="GO:0006559">
    <property type="term" value="P:L-phenylalanine catabolic process"/>
    <property type="evidence" value="ECO:0007669"/>
    <property type="project" value="InterPro"/>
</dbReference>
<dbReference type="AlphaFoldDB" id="A0AAJ0FVS1"/>
<comment type="caution">
    <text evidence="3">The sequence shown here is derived from an EMBL/GenBank/DDBJ whole genome shotgun (WGS) entry which is preliminary data.</text>
</comment>
<dbReference type="PANTHER" id="PTHR10362">
    <property type="entry name" value="HISTIDINE AMMONIA-LYASE"/>
    <property type="match status" value="1"/>
</dbReference>
<accession>A0AAJ0FVS1</accession>
<dbReference type="CDD" id="cd00332">
    <property type="entry name" value="PAL-HAL"/>
    <property type="match status" value="1"/>
</dbReference>
<gene>
    <name evidence="3" type="ORF">QQS21_009298</name>
</gene>
<evidence type="ECO:0000256" key="2">
    <source>
        <dbReference type="RuleBase" id="RU003954"/>
    </source>
</evidence>
<dbReference type="EMBL" id="JASWJB010000233">
    <property type="protein sequence ID" value="KAK2593008.1"/>
    <property type="molecule type" value="Genomic_DNA"/>
</dbReference>
<dbReference type="Proteomes" id="UP001251528">
    <property type="component" value="Unassembled WGS sequence"/>
</dbReference>
<protein>
    <recommendedName>
        <fullName evidence="5">Phenylalanine ammonia-lyase</fullName>
    </recommendedName>
</protein>
<organism evidence="3 4">
    <name type="scientific">Conoideocrella luteorostrata</name>
    <dbReference type="NCBI Taxonomy" id="1105319"/>
    <lineage>
        <taxon>Eukaryota</taxon>
        <taxon>Fungi</taxon>
        <taxon>Dikarya</taxon>
        <taxon>Ascomycota</taxon>
        <taxon>Pezizomycotina</taxon>
        <taxon>Sordariomycetes</taxon>
        <taxon>Hypocreomycetidae</taxon>
        <taxon>Hypocreales</taxon>
        <taxon>Clavicipitaceae</taxon>
        <taxon>Conoideocrella</taxon>
    </lineage>
</organism>
<dbReference type="GO" id="GO:0005737">
    <property type="term" value="C:cytoplasm"/>
    <property type="evidence" value="ECO:0007669"/>
    <property type="project" value="InterPro"/>
</dbReference>